<dbReference type="OrthoDB" id="4360356at2759"/>
<dbReference type="AlphaFoldDB" id="A0A9W9SC90"/>
<dbReference type="RefSeq" id="XP_056580495.1">
    <property type="nucleotide sequence ID" value="XM_056724245.1"/>
</dbReference>
<dbReference type="Proteomes" id="UP001147752">
    <property type="component" value="Unassembled WGS sequence"/>
</dbReference>
<protein>
    <submittedName>
        <fullName evidence="1">Uncharacterized protein</fullName>
    </submittedName>
</protein>
<keyword evidence="2" id="KW-1185">Reference proteome</keyword>
<organism evidence="1 2">
    <name type="scientific">Penicillium concentricum</name>
    <dbReference type="NCBI Taxonomy" id="293559"/>
    <lineage>
        <taxon>Eukaryota</taxon>
        <taxon>Fungi</taxon>
        <taxon>Dikarya</taxon>
        <taxon>Ascomycota</taxon>
        <taxon>Pezizomycotina</taxon>
        <taxon>Eurotiomycetes</taxon>
        <taxon>Eurotiomycetidae</taxon>
        <taxon>Eurotiales</taxon>
        <taxon>Aspergillaceae</taxon>
        <taxon>Penicillium</taxon>
    </lineage>
</organism>
<reference evidence="1" key="1">
    <citation type="submission" date="2022-12" db="EMBL/GenBank/DDBJ databases">
        <authorList>
            <person name="Petersen C."/>
        </authorList>
    </citation>
    <scope>NUCLEOTIDE SEQUENCE</scope>
    <source>
        <strain evidence="1">IBT 3081</strain>
    </source>
</reference>
<dbReference type="GeneID" id="81463428"/>
<comment type="caution">
    <text evidence="1">The sequence shown here is derived from an EMBL/GenBank/DDBJ whole genome shotgun (WGS) entry which is preliminary data.</text>
</comment>
<evidence type="ECO:0000313" key="2">
    <source>
        <dbReference type="Proteomes" id="UP001147752"/>
    </source>
</evidence>
<proteinExistence type="predicted"/>
<name>A0A9W9SC90_9EURO</name>
<dbReference type="EMBL" id="JAPZBT010000002">
    <property type="protein sequence ID" value="KAJ5374509.1"/>
    <property type="molecule type" value="Genomic_DNA"/>
</dbReference>
<gene>
    <name evidence="1" type="ORF">N7517_006515</name>
</gene>
<reference evidence="1" key="2">
    <citation type="journal article" date="2023" name="IMA Fungus">
        <title>Comparative genomic study of the Penicillium genus elucidates a diverse pangenome and 15 lateral gene transfer events.</title>
        <authorList>
            <person name="Petersen C."/>
            <person name="Sorensen T."/>
            <person name="Nielsen M.R."/>
            <person name="Sondergaard T.E."/>
            <person name="Sorensen J.L."/>
            <person name="Fitzpatrick D.A."/>
            <person name="Frisvad J.C."/>
            <person name="Nielsen K.L."/>
        </authorList>
    </citation>
    <scope>NUCLEOTIDE SEQUENCE</scope>
    <source>
        <strain evidence="1">IBT 3081</strain>
    </source>
</reference>
<accession>A0A9W9SC90</accession>
<sequence length="156" mass="16894">MTSFKEKAHELLASIPTGPCEWPKVVVCDSIVSSKLGMQANPIGFGDDLALLSSASNPTVIHVDEGWCRDETNQLSSDADTEIMAIPEFWALTGGNFTVPVYKGEAVPTRSPVCEDREDLRSFEQSTPNCFHLDGKAPKVTVFGRVSNSRGDCISS</sequence>
<evidence type="ECO:0000313" key="1">
    <source>
        <dbReference type="EMBL" id="KAJ5374509.1"/>
    </source>
</evidence>